<keyword evidence="1" id="KW-0472">Membrane</keyword>
<evidence type="ECO:0000313" key="3">
    <source>
        <dbReference type="Proteomes" id="UP001175261"/>
    </source>
</evidence>
<feature type="transmembrane region" description="Helical" evidence="1">
    <location>
        <begin position="114"/>
        <end position="133"/>
    </location>
</feature>
<sequence length="299" mass="32982">MGSLGLCFRPLRLSSVHVRLARQCSDKIFVSACPPRTTVGGVKVTPFPHHVISRLRLYSAPAGKTATKKVSPSTPVKQRARLAAERQTGSTLPERLLIYHAGTGRITFLAMFKVTSLFIGAFFCFAVVPAYVAGGQLELEPIGFALCGIIPMVLIGYTSSPFVTHVHIHLPTAARASRQALERFVQAIPSSTPLTLTTMSFIGKPRYSKLQAGHLRPERSRLGLVNYVRDHVDQEAASRKWYNLPAVNKFYIQDEAALATAKKKSKGKKSPVEWWIWDAVRERIAKRAVAAKSHVEPKA</sequence>
<evidence type="ECO:0000313" key="2">
    <source>
        <dbReference type="EMBL" id="KAK0391623.1"/>
    </source>
</evidence>
<proteinExistence type="predicted"/>
<name>A0AA39LBX7_SARSR</name>
<accession>A0AA39LBX7</accession>
<organism evidence="2 3">
    <name type="scientific">Sarocladium strictum</name>
    <name type="common">Black bundle disease fungus</name>
    <name type="synonym">Acremonium strictum</name>
    <dbReference type="NCBI Taxonomy" id="5046"/>
    <lineage>
        <taxon>Eukaryota</taxon>
        <taxon>Fungi</taxon>
        <taxon>Dikarya</taxon>
        <taxon>Ascomycota</taxon>
        <taxon>Pezizomycotina</taxon>
        <taxon>Sordariomycetes</taxon>
        <taxon>Hypocreomycetidae</taxon>
        <taxon>Hypocreales</taxon>
        <taxon>Sarocladiaceae</taxon>
        <taxon>Sarocladium</taxon>
    </lineage>
</organism>
<feature type="transmembrane region" description="Helical" evidence="1">
    <location>
        <begin position="139"/>
        <end position="157"/>
    </location>
</feature>
<dbReference type="Proteomes" id="UP001175261">
    <property type="component" value="Unassembled WGS sequence"/>
</dbReference>
<reference evidence="2" key="1">
    <citation type="submission" date="2022-10" db="EMBL/GenBank/DDBJ databases">
        <title>Determination and structural analysis of whole genome sequence of Sarocladium strictum F4-1.</title>
        <authorList>
            <person name="Hu L."/>
            <person name="Jiang Y."/>
        </authorList>
    </citation>
    <scope>NUCLEOTIDE SEQUENCE</scope>
    <source>
        <strain evidence="2">F4-1</strain>
    </source>
</reference>
<evidence type="ECO:0000256" key="1">
    <source>
        <dbReference type="SAM" id="Phobius"/>
    </source>
</evidence>
<comment type="caution">
    <text evidence="2">The sequence shown here is derived from an EMBL/GenBank/DDBJ whole genome shotgun (WGS) entry which is preliminary data.</text>
</comment>
<protein>
    <submittedName>
        <fullName evidence="2">Uncharacterized protein</fullName>
    </submittedName>
</protein>
<dbReference type="EMBL" id="JAPDFR010000001">
    <property type="protein sequence ID" value="KAK0391623.1"/>
    <property type="molecule type" value="Genomic_DNA"/>
</dbReference>
<keyword evidence="3" id="KW-1185">Reference proteome</keyword>
<keyword evidence="1" id="KW-1133">Transmembrane helix</keyword>
<dbReference type="AlphaFoldDB" id="A0AA39LBX7"/>
<keyword evidence="1" id="KW-0812">Transmembrane</keyword>
<gene>
    <name evidence="2" type="ORF">NLU13_1123</name>
</gene>